<sequence length="301" mass="33905">MFLRRWAAKGYLCNPFSNYYAREAYWQSIPAAERTRIVARTMGQRHPNRVFGGLTAACLWRLEHSTYLDRGGAIIVSSASNRRTPSHNGKLCATYLPDWERESVQSRDGVNVTGIKRTLLDCGRAYEFRHAMAFFDSAIAQGLVVRDELLEYLETPRLGVCQDKALLVAQHATGLNENGGESFCYATMLEEGFSDVRQQVEFVNPQDANDRRRADFVAVREDGRLVVIEFDGMRKYDDPTMTGGRTTGEVVADERRREATLQTCGVAEIVRCTFEEVRRRVPLVNKLVAAGLPRGARLNTA</sequence>
<evidence type="ECO:0008006" key="3">
    <source>
        <dbReference type="Google" id="ProtNLM"/>
    </source>
</evidence>
<protein>
    <recommendedName>
        <fullName evidence="3">CTP synthase</fullName>
    </recommendedName>
</protein>
<evidence type="ECO:0000313" key="1">
    <source>
        <dbReference type="EMBL" id="NMM94839.1"/>
    </source>
</evidence>
<dbReference type="AlphaFoldDB" id="A0A7Y0ER64"/>
<keyword evidence="2" id="KW-1185">Reference proteome</keyword>
<accession>A0A7Y0ER64</accession>
<comment type="caution">
    <text evidence="1">The sequence shown here is derived from an EMBL/GenBank/DDBJ whole genome shotgun (WGS) entry which is preliminary data.</text>
</comment>
<reference evidence="1 2" key="1">
    <citation type="submission" date="2020-02" db="EMBL/GenBank/DDBJ databases">
        <title>Characterization of phylogenetic diversity of novel bifidobacterial species isolated in Czech ZOOs.</title>
        <authorList>
            <person name="Lugli G.A."/>
            <person name="Vera N.B."/>
            <person name="Ventura M."/>
        </authorList>
    </citation>
    <scope>NUCLEOTIDE SEQUENCE [LARGE SCALE GENOMIC DNA]</scope>
    <source>
        <strain evidence="1 2">DSM 109957</strain>
    </source>
</reference>
<organism evidence="1 2">
    <name type="scientific">Bifidobacterium oedipodis</name>
    <dbReference type="NCBI Taxonomy" id="2675322"/>
    <lineage>
        <taxon>Bacteria</taxon>
        <taxon>Bacillati</taxon>
        <taxon>Actinomycetota</taxon>
        <taxon>Actinomycetes</taxon>
        <taxon>Bifidobacteriales</taxon>
        <taxon>Bifidobacteriaceae</taxon>
        <taxon>Bifidobacterium</taxon>
    </lineage>
</organism>
<proteinExistence type="predicted"/>
<evidence type="ECO:0000313" key="2">
    <source>
        <dbReference type="Proteomes" id="UP000532194"/>
    </source>
</evidence>
<dbReference type="EMBL" id="JAAIII010000006">
    <property type="protein sequence ID" value="NMM94839.1"/>
    <property type="molecule type" value="Genomic_DNA"/>
</dbReference>
<name>A0A7Y0ER64_9BIFI</name>
<dbReference type="Proteomes" id="UP000532194">
    <property type="component" value="Unassembled WGS sequence"/>
</dbReference>
<gene>
    <name evidence="1" type="ORF">G1C95_2027</name>
</gene>